<keyword evidence="2" id="KW-1185">Reference proteome</keyword>
<gene>
    <name evidence="1" type="ORF">H4O21_24980</name>
</gene>
<evidence type="ECO:0000313" key="2">
    <source>
        <dbReference type="Proteomes" id="UP000565262"/>
    </source>
</evidence>
<name>A0A839IWU1_9GAMM</name>
<feature type="non-terminal residue" evidence="1">
    <location>
        <position position="99"/>
    </location>
</feature>
<reference evidence="1 2" key="1">
    <citation type="submission" date="2020-08" db="EMBL/GenBank/DDBJ databases">
        <title>Oceanospirillum sp. nov. isolated from marine sediment.</title>
        <authorList>
            <person name="Ji X."/>
        </authorList>
    </citation>
    <scope>NUCLEOTIDE SEQUENCE [LARGE SCALE GENOMIC DNA]</scope>
    <source>
        <strain evidence="1 2">D5</strain>
    </source>
</reference>
<protein>
    <submittedName>
        <fullName evidence="1">Uncharacterized protein</fullName>
    </submittedName>
</protein>
<comment type="caution">
    <text evidence="1">The sequence shown here is derived from an EMBL/GenBank/DDBJ whole genome shotgun (WGS) entry which is preliminary data.</text>
</comment>
<organism evidence="1 2">
    <name type="scientific">Oceanospirillum sediminis</name>
    <dbReference type="NCBI Taxonomy" id="2760088"/>
    <lineage>
        <taxon>Bacteria</taxon>
        <taxon>Pseudomonadati</taxon>
        <taxon>Pseudomonadota</taxon>
        <taxon>Gammaproteobacteria</taxon>
        <taxon>Oceanospirillales</taxon>
        <taxon>Oceanospirillaceae</taxon>
        <taxon>Oceanospirillum</taxon>
    </lineage>
</organism>
<dbReference type="Proteomes" id="UP000565262">
    <property type="component" value="Unassembled WGS sequence"/>
</dbReference>
<sequence>MWYQYYDDANNNGIFDSGEDDFSIDDGNGGDANSSGTLYEYRQLSSDANIKRTITKTWGNATQVFNDKSFIPDVRGAFRITGKIKSFDFSTQFTYSLGG</sequence>
<evidence type="ECO:0000313" key="1">
    <source>
        <dbReference type="EMBL" id="MBB1489863.1"/>
    </source>
</evidence>
<accession>A0A839IWU1</accession>
<dbReference type="AlphaFoldDB" id="A0A839IWU1"/>
<dbReference type="EMBL" id="JACJFM010000296">
    <property type="protein sequence ID" value="MBB1489863.1"/>
    <property type="molecule type" value="Genomic_DNA"/>
</dbReference>
<proteinExistence type="predicted"/>